<dbReference type="PANTHER" id="PTHR37804">
    <property type="entry name" value="CDAA REGULATORY PROTEIN CDAR"/>
    <property type="match status" value="1"/>
</dbReference>
<dbReference type="EMBL" id="QWDC01000003">
    <property type="protein sequence ID" value="RFZ90647.1"/>
    <property type="molecule type" value="Genomic_DNA"/>
</dbReference>
<accession>A0A372NPT7</accession>
<dbReference type="InterPro" id="IPR053154">
    <property type="entry name" value="c-di-AMP_regulator"/>
</dbReference>
<sequence length="315" mass="36151">MAIIKLSAIERRRLSVFVTCLVFAAFAWLFTALSNTYKFTVKQIISYKNLPQKRAFYPLQGDTVSAIVQGTGWQMLFSKVDYNNKPINVDIHTLETKNFIVISQQLKQINAKKDLSHEIITVNPDTLFFDFSNRIIKRVPVEVVSDIQYQKQYSQSNDMAIKPGYVTISGPAEVLARIKTWKTDSVKLKNVNDDFSGRVALQKPKEGNLAIIPRGVNVTIPVDEYTEKTLEIPVKVINNQRYYDVRVFPQKVKVTFTTSLTDYPEMNEDDFEAVADLDLWRHNGYSTLPVKVTRLPTYSKVTKIEPQVIDFIIKR</sequence>
<dbReference type="OrthoDB" id="1115707at2"/>
<comment type="caution">
    <text evidence="1">The sequence shown here is derived from an EMBL/GenBank/DDBJ whole genome shotgun (WGS) entry which is preliminary data.</text>
</comment>
<evidence type="ECO:0000313" key="2">
    <source>
        <dbReference type="Proteomes" id="UP000264217"/>
    </source>
</evidence>
<organism evidence="1 2">
    <name type="scientific">Mucilaginibacter conchicola</name>
    <dbReference type="NCBI Taxonomy" id="2303333"/>
    <lineage>
        <taxon>Bacteria</taxon>
        <taxon>Pseudomonadati</taxon>
        <taxon>Bacteroidota</taxon>
        <taxon>Sphingobacteriia</taxon>
        <taxon>Sphingobacteriales</taxon>
        <taxon>Sphingobacteriaceae</taxon>
        <taxon>Mucilaginibacter</taxon>
    </lineage>
</organism>
<dbReference type="Pfam" id="PF07949">
    <property type="entry name" value="YbbR"/>
    <property type="match status" value="1"/>
</dbReference>
<dbReference type="Gene3D" id="2.170.120.30">
    <property type="match status" value="1"/>
</dbReference>
<dbReference type="InterPro" id="IPR012505">
    <property type="entry name" value="YbbR"/>
</dbReference>
<gene>
    <name evidence="1" type="ORF">D0C36_16930</name>
</gene>
<reference evidence="1 2" key="1">
    <citation type="submission" date="2018-08" db="EMBL/GenBank/DDBJ databases">
        <title>Mucilaginibacter sp. MYSH2.</title>
        <authorList>
            <person name="Seo T."/>
        </authorList>
    </citation>
    <scope>NUCLEOTIDE SEQUENCE [LARGE SCALE GENOMIC DNA]</scope>
    <source>
        <strain evidence="1 2">MYSH2</strain>
    </source>
</reference>
<evidence type="ECO:0000313" key="1">
    <source>
        <dbReference type="EMBL" id="RFZ90647.1"/>
    </source>
</evidence>
<proteinExistence type="predicted"/>
<protein>
    <submittedName>
        <fullName evidence="1">YbbR-like domain-containing protein</fullName>
    </submittedName>
</protein>
<dbReference type="AlphaFoldDB" id="A0A372NPT7"/>
<keyword evidence="2" id="KW-1185">Reference proteome</keyword>
<dbReference type="RefSeq" id="WP_117392853.1">
    <property type="nucleotide sequence ID" value="NZ_QWDC01000003.1"/>
</dbReference>
<dbReference type="Gene3D" id="2.170.120.40">
    <property type="entry name" value="YbbR-like domain"/>
    <property type="match status" value="1"/>
</dbReference>
<dbReference type="PANTHER" id="PTHR37804:SF1">
    <property type="entry name" value="CDAA REGULATORY PROTEIN CDAR"/>
    <property type="match status" value="1"/>
</dbReference>
<dbReference type="Proteomes" id="UP000264217">
    <property type="component" value="Unassembled WGS sequence"/>
</dbReference>
<name>A0A372NPT7_9SPHI</name>